<dbReference type="Proteomes" id="UP000326202">
    <property type="component" value="Chromosome"/>
</dbReference>
<dbReference type="PANTHER" id="PTHR43433">
    <property type="entry name" value="HYDROLASE, ALPHA/BETA FOLD FAMILY PROTEIN"/>
    <property type="match status" value="1"/>
</dbReference>
<evidence type="ECO:0000313" key="2">
    <source>
        <dbReference type="EMBL" id="QEX19000.1"/>
    </source>
</evidence>
<protein>
    <submittedName>
        <fullName evidence="2">Alpha/beta hydrolase fold protein</fullName>
    </submittedName>
</protein>
<dbReference type="SUPFAM" id="SSF53474">
    <property type="entry name" value="alpha/beta-Hydrolases"/>
    <property type="match status" value="1"/>
</dbReference>
<dbReference type="RefSeq" id="WP_191908231.1">
    <property type="nucleotide sequence ID" value="NZ_CP042906.1"/>
</dbReference>
<accession>A0A5J6MSG8</accession>
<dbReference type="InterPro" id="IPR029058">
    <property type="entry name" value="AB_hydrolase_fold"/>
</dbReference>
<proteinExistence type="predicted"/>
<dbReference type="PANTHER" id="PTHR43433:SF5">
    <property type="entry name" value="AB HYDROLASE-1 DOMAIN-CONTAINING PROTEIN"/>
    <property type="match status" value="1"/>
</dbReference>
<dbReference type="PRINTS" id="PR00111">
    <property type="entry name" value="ABHYDROLASE"/>
</dbReference>
<evidence type="ECO:0000259" key="1">
    <source>
        <dbReference type="Pfam" id="PF00561"/>
    </source>
</evidence>
<name>A0A5J6MSG8_9PROT</name>
<dbReference type="EMBL" id="CP042906">
    <property type="protein sequence ID" value="QEX19000.1"/>
    <property type="molecule type" value="Genomic_DNA"/>
</dbReference>
<reference evidence="2 3" key="1">
    <citation type="submission" date="2019-08" db="EMBL/GenBank/DDBJ databases">
        <title>Hyperibacter terrae gen. nov., sp. nov. and Hyperibacter viscosus sp. nov., two new members in the family Rhodospirillaceae isolated from the rhizosphere of Hypericum perforatum.</title>
        <authorList>
            <person name="Noviana Z."/>
        </authorList>
    </citation>
    <scope>NUCLEOTIDE SEQUENCE [LARGE SCALE GENOMIC DNA]</scope>
    <source>
        <strain evidence="2 3">R5913</strain>
    </source>
</reference>
<evidence type="ECO:0000313" key="3">
    <source>
        <dbReference type="Proteomes" id="UP000326202"/>
    </source>
</evidence>
<feature type="domain" description="AB hydrolase-1" evidence="1">
    <location>
        <begin position="27"/>
        <end position="250"/>
    </location>
</feature>
<dbReference type="AlphaFoldDB" id="A0A5J6MSG8"/>
<dbReference type="InterPro" id="IPR000073">
    <property type="entry name" value="AB_hydrolase_1"/>
</dbReference>
<dbReference type="GO" id="GO:0016787">
    <property type="term" value="F:hydrolase activity"/>
    <property type="evidence" value="ECO:0007669"/>
    <property type="project" value="UniProtKB-KW"/>
</dbReference>
<dbReference type="Pfam" id="PF00561">
    <property type="entry name" value="Abhydrolase_1"/>
    <property type="match status" value="1"/>
</dbReference>
<dbReference type="InterPro" id="IPR050471">
    <property type="entry name" value="AB_hydrolase"/>
</dbReference>
<dbReference type="Gene3D" id="3.40.50.1820">
    <property type="entry name" value="alpha/beta hydrolase"/>
    <property type="match status" value="1"/>
</dbReference>
<keyword evidence="3" id="KW-1185">Reference proteome</keyword>
<keyword evidence="2" id="KW-0378">Hydrolase</keyword>
<gene>
    <name evidence="2" type="ORF">FRZ44_43120</name>
</gene>
<organism evidence="2 3">
    <name type="scientific">Hypericibacter terrae</name>
    <dbReference type="NCBI Taxonomy" id="2602015"/>
    <lineage>
        <taxon>Bacteria</taxon>
        <taxon>Pseudomonadati</taxon>
        <taxon>Pseudomonadota</taxon>
        <taxon>Alphaproteobacteria</taxon>
        <taxon>Rhodospirillales</taxon>
        <taxon>Dongiaceae</taxon>
        <taxon>Hypericibacter</taxon>
    </lineage>
</organism>
<sequence length="265" mass="29345">MSGPDDSGTIRTRAGVEIAYETHGKGPPMVLVAGLGDDRSSWAAQVEEFARDHRVVLLDNRGIGRSATPPGPYSIEQMADDTHELACRLELDPVTAIGSSMGGAICQQWALRHPDDIRRLVITNSWAERDVFATALFDHWIAMAQRGQSQHIVESLLLFCFSPGYLTRKSETVKAFLETPAPPLEGFAAAAAACRGHHTLDRAHEIRHPALVVAGEFDILTRPELSRRLAERMKAARYVEVPTGHMVFWEMPDAFHRAVREFLKG</sequence>
<dbReference type="KEGG" id="htq:FRZ44_43120"/>